<sequence>MKGIHLIGPVIKHNKLSTLRTHHNNSKKRTGLTGRHTILVPNTSRGADFAPTFPFMIPKTTNE</sequence>
<dbReference type="Proteomes" id="UP000606786">
    <property type="component" value="Unassembled WGS sequence"/>
</dbReference>
<dbReference type="AlphaFoldDB" id="A0A811UHP4"/>
<name>A0A811UHP4_CERCA</name>
<keyword evidence="2" id="KW-1185">Reference proteome</keyword>
<protein>
    <submittedName>
        <fullName evidence="1">(Mediterranean fruit fly) hypothetical protein</fullName>
    </submittedName>
</protein>
<reference evidence="1" key="1">
    <citation type="submission" date="2020-11" db="EMBL/GenBank/DDBJ databases">
        <authorList>
            <person name="Whitehead M."/>
        </authorList>
    </citation>
    <scope>NUCLEOTIDE SEQUENCE</scope>
    <source>
        <strain evidence="1">EGII</strain>
    </source>
</reference>
<comment type="caution">
    <text evidence="1">The sequence shown here is derived from an EMBL/GenBank/DDBJ whole genome shotgun (WGS) entry which is preliminary data.</text>
</comment>
<gene>
    <name evidence="1" type="ORF">CCAP1982_LOCUS6955</name>
</gene>
<dbReference type="EMBL" id="CAJHJT010000012">
    <property type="protein sequence ID" value="CAD6998354.1"/>
    <property type="molecule type" value="Genomic_DNA"/>
</dbReference>
<evidence type="ECO:0000313" key="2">
    <source>
        <dbReference type="Proteomes" id="UP000606786"/>
    </source>
</evidence>
<proteinExistence type="predicted"/>
<accession>A0A811UHP4</accession>
<evidence type="ECO:0000313" key="1">
    <source>
        <dbReference type="EMBL" id="CAD6998354.1"/>
    </source>
</evidence>
<organism evidence="1 2">
    <name type="scientific">Ceratitis capitata</name>
    <name type="common">Mediterranean fruit fly</name>
    <name type="synonym">Tephritis capitata</name>
    <dbReference type="NCBI Taxonomy" id="7213"/>
    <lineage>
        <taxon>Eukaryota</taxon>
        <taxon>Metazoa</taxon>
        <taxon>Ecdysozoa</taxon>
        <taxon>Arthropoda</taxon>
        <taxon>Hexapoda</taxon>
        <taxon>Insecta</taxon>
        <taxon>Pterygota</taxon>
        <taxon>Neoptera</taxon>
        <taxon>Endopterygota</taxon>
        <taxon>Diptera</taxon>
        <taxon>Brachycera</taxon>
        <taxon>Muscomorpha</taxon>
        <taxon>Tephritoidea</taxon>
        <taxon>Tephritidae</taxon>
        <taxon>Ceratitis</taxon>
        <taxon>Ceratitis</taxon>
    </lineage>
</organism>